<keyword evidence="2" id="KW-1185">Reference proteome</keyword>
<dbReference type="Proteomes" id="UP000334990">
    <property type="component" value="Unassembled WGS sequence"/>
</dbReference>
<protein>
    <submittedName>
        <fullName evidence="1">Uncharacterized protein</fullName>
    </submittedName>
</protein>
<accession>A0A5M3W6N9</accession>
<comment type="caution">
    <text evidence="1">The sequence shown here is derived from an EMBL/GenBank/DDBJ whole genome shotgun (WGS) entry which is preliminary data.</text>
</comment>
<organism evidence="1 2">
    <name type="scientific">Acrocarpospora corrugata</name>
    <dbReference type="NCBI Taxonomy" id="35763"/>
    <lineage>
        <taxon>Bacteria</taxon>
        <taxon>Bacillati</taxon>
        <taxon>Actinomycetota</taxon>
        <taxon>Actinomycetes</taxon>
        <taxon>Streptosporangiales</taxon>
        <taxon>Streptosporangiaceae</taxon>
        <taxon>Acrocarpospora</taxon>
    </lineage>
</organism>
<gene>
    <name evidence="1" type="ORF">Acor_65420</name>
</gene>
<reference evidence="1 2" key="1">
    <citation type="submission" date="2019-10" db="EMBL/GenBank/DDBJ databases">
        <title>Whole genome shotgun sequence of Acrocarpospora corrugata NBRC 13972.</title>
        <authorList>
            <person name="Ichikawa N."/>
            <person name="Kimura A."/>
            <person name="Kitahashi Y."/>
            <person name="Komaki H."/>
            <person name="Oguchi A."/>
        </authorList>
    </citation>
    <scope>NUCLEOTIDE SEQUENCE [LARGE SCALE GENOMIC DNA]</scope>
    <source>
        <strain evidence="1 2">NBRC 13972</strain>
    </source>
</reference>
<dbReference type="AlphaFoldDB" id="A0A5M3W6N9"/>
<proteinExistence type="predicted"/>
<sequence length="178" mass="18604">MSRWGFKPWTGAEPITDDRNHALPCSVVDAVTFTGQAADDQRLDVGGINVLAYRAGLLGPDQQAAQGSPEIPVRGRCGGLNVEARAAERVADRVVGCAFLHQNGEEGEEGSGRVLVGGEFVGALDELPDAVEDDGAEQLLLRREVPAEGAGADARSPCDLAYGNRGAVFGECGSRSRA</sequence>
<evidence type="ECO:0000313" key="1">
    <source>
        <dbReference type="EMBL" id="GES04474.1"/>
    </source>
</evidence>
<evidence type="ECO:0000313" key="2">
    <source>
        <dbReference type="Proteomes" id="UP000334990"/>
    </source>
</evidence>
<dbReference type="EMBL" id="BLAD01000082">
    <property type="protein sequence ID" value="GES04474.1"/>
    <property type="molecule type" value="Genomic_DNA"/>
</dbReference>
<name>A0A5M3W6N9_9ACTN</name>